<evidence type="ECO:0000256" key="1">
    <source>
        <dbReference type="ARBA" id="ARBA00009375"/>
    </source>
</evidence>
<dbReference type="SUPFAM" id="SSF55120">
    <property type="entry name" value="Pseudouridine synthase"/>
    <property type="match status" value="1"/>
</dbReference>
<dbReference type="InterPro" id="IPR020095">
    <property type="entry name" value="PsdUridine_synth_TruA_C"/>
</dbReference>
<evidence type="ECO:0000256" key="7">
    <source>
        <dbReference type="RuleBase" id="RU003792"/>
    </source>
</evidence>
<evidence type="ECO:0000259" key="8">
    <source>
        <dbReference type="Pfam" id="PF01416"/>
    </source>
</evidence>
<dbReference type="GO" id="GO:0031119">
    <property type="term" value="P:tRNA pseudouridine synthesis"/>
    <property type="evidence" value="ECO:0007669"/>
    <property type="project" value="UniProtKB-UniRule"/>
</dbReference>
<keyword evidence="3 4" id="KW-0413">Isomerase</keyword>
<comment type="caution">
    <text evidence="4">Lacks conserved residue(s) required for the propagation of feature annotation.</text>
</comment>
<sequence length="268" mass="30682">MVLFKKHKSVYLCTLTKALHELRYFIELSYNGSAYHGWQKQPTAVTVQEVLENALSTLLNETIAVMGAGRTDTGVHAKQMFAHFDTAREFKAEDLVYKLNSFLPYDIAIISIFKVNPDAHARFDATKRSYIYRVGLHKNVFTHKLAYALKQPLDIDKMNAAAKILFDYKDFQCFSKSNTDVKTYHCDIMEAQWIAKHNELHFEITADRFLRNMVRAIVGTMINIGLGKIEVNNLHTIIQSKNRSEAGYSVPAHGLYLTKVEYPETIKP</sequence>
<comment type="similarity">
    <text evidence="1 4 7">Belongs to the tRNA pseudouridine synthase TruA family.</text>
</comment>
<organism evidence="9 10">
    <name type="scientific">Jejuia pallidilutea</name>
    <dbReference type="NCBI Taxonomy" id="504487"/>
    <lineage>
        <taxon>Bacteria</taxon>
        <taxon>Pseudomonadati</taxon>
        <taxon>Bacteroidota</taxon>
        <taxon>Flavobacteriia</taxon>
        <taxon>Flavobacteriales</taxon>
        <taxon>Flavobacteriaceae</taxon>
        <taxon>Jejuia</taxon>
    </lineage>
</organism>
<keyword evidence="2 4" id="KW-0819">tRNA processing</keyword>
<evidence type="ECO:0000313" key="9">
    <source>
        <dbReference type="EMBL" id="PQV46905.1"/>
    </source>
</evidence>
<evidence type="ECO:0000256" key="5">
    <source>
        <dbReference type="PIRSR" id="PIRSR001430-1"/>
    </source>
</evidence>
<feature type="domain" description="Pseudouridine synthase I TruA alpha/beta" evidence="8">
    <location>
        <begin position="29"/>
        <end position="124"/>
    </location>
</feature>
<accession>A0A362X6Y9</accession>
<dbReference type="PANTHER" id="PTHR11142:SF0">
    <property type="entry name" value="TRNA PSEUDOURIDINE SYNTHASE-LIKE 1"/>
    <property type="match status" value="1"/>
</dbReference>
<dbReference type="InterPro" id="IPR020094">
    <property type="entry name" value="TruA/RsuA/RluB/E/F_N"/>
</dbReference>
<dbReference type="EMBL" id="PVEO01000008">
    <property type="protein sequence ID" value="PQV46905.1"/>
    <property type="molecule type" value="Genomic_DNA"/>
</dbReference>
<dbReference type="GO" id="GO:0160147">
    <property type="term" value="F:tRNA pseudouridine(38-40) synthase activity"/>
    <property type="evidence" value="ECO:0007669"/>
    <property type="project" value="UniProtKB-EC"/>
</dbReference>
<dbReference type="EC" id="5.4.99.12" evidence="4"/>
<dbReference type="InterPro" id="IPR020103">
    <property type="entry name" value="PsdUridine_synth_cat_dom_sf"/>
</dbReference>
<dbReference type="CDD" id="cd02570">
    <property type="entry name" value="PseudoU_synth_EcTruA"/>
    <property type="match status" value="1"/>
</dbReference>
<dbReference type="AlphaFoldDB" id="A0A362X6Y9"/>
<feature type="active site" description="Nucleophile" evidence="4 5">
    <location>
        <position position="72"/>
    </location>
</feature>
<gene>
    <name evidence="4" type="primary">truA</name>
    <name evidence="9" type="ORF">CLV33_10859</name>
</gene>
<dbReference type="Gene3D" id="3.30.70.660">
    <property type="entry name" value="Pseudouridine synthase I, catalytic domain, C-terminal subdomain"/>
    <property type="match status" value="1"/>
</dbReference>
<comment type="function">
    <text evidence="4">Formation of pseudouridine at positions 38, 39 and 40 in the anticodon stem and loop of transfer RNAs.</text>
</comment>
<reference evidence="9 10" key="1">
    <citation type="submission" date="2018-02" db="EMBL/GenBank/DDBJ databases">
        <title>Genomic Encyclopedia of Archaeal and Bacterial Type Strains, Phase II (KMG-II): from individual species to whole genera.</title>
        <authorList>
            <person name="Goeker M."/>
        </authorList>
    </citation>
    <scope>NUCLEOTIDE SEQUENCE [LARGE SCALE GENOMIC DNA]</scope>
    <source>
        <strain evidence="9 10">DSM 21165</strain>
    </source>
</reference>
<evidence type="ECO:0000256" key="6">
    <source>
        <dbReference type="PIRSR" id="PIRSR001430-2"/>
    </source>
</evidence>
<dbReference type="PIRSF" id="PIRSF001430">
    <property type="entry name" value="tRNA_psdUrid_synth"/>
    <property type="match status" value="1"/>
</dbReference>
<dbReference type="InterPro" id="IPR020097">
    <property type="entry name" value="PsdUridine_synth_TruA_a/b_dom"/>
</dbReference>
<comment type="catalytic activity">
    <reaction evidence="4 7">
        <text>uridine(38/39/40) in tRNA = pseudouridine(38/39/40) in tRNA</text>
        <dbReference type="Rhea" id="RHEA:22376"/>
        <dbReference type="Rhea" id="RHEA-COMP:10085"/>
        <dbReference type="Rhea" id="RHEA-COMP:10087"/>
        <dbReference type="ChEBI" id="CHEBI:65314"/>
        <dbReference type="ChEBI" id="CHEBI:65315"/>
        <dbReference type="EC" id="5.4.99.12"/>
    </reaction>
</comment>
<evidence type="ECO:0000256" key="4">
    <source>
        <dbReference type="HAMAP-Rule" id="MF_00171"/>
    </source>
</evidence>
<evidence type="ECO:0000313" key="10">
    <source>
        <dbReference type="Proteomes" id="UP000251545"/>
    </source>
</evidence>
<dbReference type="NCBIfam" id="TIGR00071">
    <property type="entry name" value="hisT_truA"/>
    <property type="match status" value="1"/>
</dbReference>
<dbReference type="Proteomes" id="UP000251545">
    <property type="component" value="Unassembled WGS sequence"/>
</dbReference>
<proteinExistence type="inferred from homology"/>
<protein>
    <recommendedName>
        <fullName evidence="4">tRNA pseudouridine synthase A</fullName>
        <ecNumber evidence="4">5.4.99.12</ecNumber>
    </recommendedName>
    <alternativeName>
        <fullName evidence="4">tRNA pseudouridine(38-40) synthase</fullName>
    </alternativeName>
    <alternativeName>
        <fullName evidence="4">tRNA pseudouridylate synthase I</fullName>
    </alternativeName>
    <alternativeName>
        <fullName evidence="4">tRNA-uridine isomerase I</fullName>
    </alternativeName>
</protein>
<dbReference type="Gene3D" id="3.30.70.580">
    <property type="entry name" value="Pseudouridine synthase I, catalytic domain, N-terminal subdomain"/>
    <property type="match status" value="1"/>
</dbReference>
<evidence type="ECO:0000256" key="3">
    <source>
        <dbReference type="ARBA" id="ARBA00023235"/>
    </source>
</evidence>
<evidence type="ECO:0000256" key="2">
    <source>
        <dbReference type="ARBA" id="ARBA00022694"/>
    </source>
</evidence>
<dbReference type="FunFam" id="3.30.70.580:FF:000001">
    <property type="entry name" value="tRNA pseudouridine synthase A"/>
    <property type="match status" value="1"/>
</dbReference>
<comment type="subunit">
    <text evidence="4">Homodimer.</text>
</comment>
<comment type="caution">
    <text evidence="9">The sequence shown here is derived from an EMBL/GenBank/DDBJ whole genome shotgun (WGS) entry which is preliminary data.</text>
</comment>
<dbReference type="GO" id="GO:0003723">
    <property type="term" value="F:RNA binding"/>
    <property type="evidence" value="ECO:0007669"/>
    <property type="project" value="InterPro"/>
</dbReference>
<dbReference type="PANTHER" id="PTHR11142">
    <property type="entry name" value="PSEUDOURIDYLATE SYNTHASE"/>
    <property type="match status" value="1"/>
</dbReference>
<feature type="binding site" evidence="4 6">
    <location>
        <position position="130"/>
    </location>
    <ligand>
        <name>substrate</name>
    </ligand>
</feature>
<dbReference type="InterPro" id="IPR001406">
    <property type="entry name" value="PsdUridine_synth_TruA"/>
</dbReference>
<dbReference type="HAMAP" id="MF_00171">
    <property type="entry name" value="TruA"/>
    <property type="match status" value="1"/>
</dbReference>
<dbReference type="Pfam" id="PF01416">
    <property type="entry name" value="PseudoU_synth_1"/>
    <property type="match status" value="2"/>
</dbReference>
<feature type="domain" description="Pseudouridine synthase I TruA alpha/beta" evidence="8">
    <location>
        <begin position="169"/>
        <end position="263"/>
    </location>
</feature>
<name>A0A362X6Y9_9FLAO</name>